<reference evidence="10" key="1">
    <citation type="submission" date="2017-09" db="EMBL/GenBank/DDBJ databases">
        <title>Depth-based differentiation of microbial function through sediment-hosted aquifers and enrichment of novel symbionts in the deep terrestrial subsurface.</title>
        <authorList>
            <person name="Probst A.J."/>
            <person name="Ladd B."/>
            <person name="Jarett J.K."/>
            <person name="Geller-Mcgrath D.E."/>
            <person name="Sieber C.M.K."/>
            <person name="Emerson J.B."/>
            <person name="Anantharaman K."/>
            <person name="Thomas B.C."/>
            <person name="Malmstrom R."/>
            <person name="Stieglmeier M."/>
            <person name="Klingl A."/>
            <person name="Woyke T."/>
            <person name="Ryan C.M."/>
            <person name="Banfield J.F."/>
        </authorList>
    </citation>
    <scope>NUCLEOTIDE SEQUENCE [LARGE SCALE GENOMIC DNA]</scope>
</reference>
<dbReference type="Proteomes" id="UP000229916">
    <property type="component" value="Unassembled WGS sequence"/>
</dbReference>
<dbReference type="PANTHER" id="PTHR32114">
    <property type="entry name" value="ABC TRANSPORTER ABCH.3"/>
    <property type="match status" value="1"/>
</dbReference>
<gene>
    <name evidence="9" type="ORF">COS81_03655</name>
</gene>
<dbReference type="GO" id="GO:0005524">
    <property type="term" value="F:ATP binding"/>
    <property type="evidence" value="ECO:0007669"/>
    <property type="project" value="UniProtKB-KW"/>
</dbReference>
<keyword evidence="5 6" id="KW-0175">Coiled coil</keyword>
<dbReference type="PANTHER" id="PTHR32114:SF2">
    <property type="entry name" value="ABC TRANSPORTER ABCH.3"/>
    <property type="match status" value="1"/>
</dbReference>
<dbReference type="GO" id="GO:0006302">
    <property type="term" value="P:double-strand break repair"/>
    <property type="evidence" value="ECO:0007669"/>
    <property type="project" value="InterPro"/>
</dbReference>
<feature type="coiled-coil region" evidence="6">
    <location>
        <begin position="189"/>
        <end position="401"/>
    </location>
</feature>
<sequence length="736" mass="84104">MIPEKLSLKNFTSYGDDNPPLDLSRMHLTCLSGPNGAGKSSLLDAFTYAVWGEARGKSPDDLVRLGQNLMEVEFEFRLDKACYRIQRARNLKRGLSELSLFSKTAKGKQWSNLTEGTIKETQARLDQILKTSYETFVNSAFLRQGRADEFTLKGPTERKKILSEILGLQIYDELEEKAKENAKARGQEILRLETQLGEIENELGQAEIRQMQLKQAEEKVLGLEQKLAETEQQIKLLTETKEVLLIEKASREQLEKSINRQKRELSERLIQKKKKEEQILRLKSTLTRKDEIEKKYALKMSLQKTNDELNEKQSVLIKLIAQKSGLESQLQSKQAQNEQEIAKLLVQCQNLKQEGLNLNEQIAKTKDSQKRCPLCGNPLGLEQQQDVLKKLNLEHDQKLNLYQKHRMQIQKLQATKFENEPLLKIQEMIKKNDYDEEKHRLVKSRLLQLKGVEEEKTTLETVGATLKSEAENLKAQEESIGEVQKTLAEEQQAFAQTRDVALEIAENQKLLAEKTLAQKSLLAEERGARAILGEAKGLVSRSEQLSGLRLQKMAERDFFSQEKNNYEELSLAFGKKGIQAMLIETAIPEIEEETNHLLDRLTDGRLRVTLQTQKDTKKGDTVETLEIVIADELGSRAYEMYSGGEAFRVNFALRLALSKLLTQRAGTKLQFLVIDEGFGTQDTQGRERLVEVINEIKDDFEKILVVTHLDELKELFPVRIEVEKKTDGSHYNLVGI</sequence>
<evidence type="ECO:0008006" key="11">
    <source>
        <dbReference type="Google" id="ProtNLM"/>
    </source>
</evidence>
<dbReference type="EMBL" id="PEWD01000068">
    <property type="protein sequence ID" value="PIU68553.1"/>
    <property type="molecule type" value="Genomic_DNA"/>
</dbReference>
<evidence type="ECO:0000256" key="3">
    <source>
        <dbReference type="ARBA" id="ARBA00022833"/>
    </source>
</evidence>
<feature type="domain" description="Zinc-hook" evidence="7">
    <location>
        <begin position="351"/>
        <end position="397"/>
    </location>
</feature>
<evidence type="ECO:0000313" key="10">
    <source>
        <dbReference type="Proteomes" id="UP000229916"/>
    </source>
</evidence>
<dbReference type="Pfam" id="PF04423">
    <property type="entry name" value="Rad50_zn_hook"/>
    <property type="match status" value="1"/>
</dbReference>
<dbReference type="InterPro" id="IPR038734">
    <property type="entry name" value="YhaN_AAA"/>
</dbReference>
<dbReference type="InterPro" id="IPR013134">
    <property type="entry name" value="Zn_hook_RAD50"/>
</dbReference>
<organism evidence="9 10">
    <name type="scientific">candidate division WWE3 bacterium CG06_land_8_20_14_3_00_42_16</name>
    <dbReference type="NCBI Taxonomy" id="1975083"/>
    <lineage>
        <taxon>Bacteria</taxon>
        <taxon>Katanobacteria</taxon>
    </lineage>
</organism>
<dbReference type="AlphaFoldDB" id="A0A2M7AMF2"/>
<comment type="caution">
    <text evidence="9">The sequence shown here is derived from an EMBL/GenBank/DDBJ whole genome shotgun (WGS) entry which is preliminary data.</text>
</comment>
<evidence type="ECO:0000256" key="6">
    <source>
        <dbReference type="SAM" id="Coils"/>
    </source>
</evidence>
<evidence type="ECO:0000259" key="7">
    <source>
        <dbReference type="Pfam" id="PF04423"/>
    </source>
</evidence>
<dbReference type="Gene3D" id="3.40.50.300">
    <property type="entry name" value="P-loop containing nucleotide triphosphate hydrolases"/>
    <property type="match status" value="2"/>
</dbReference>
<name>A0A2M7AMF2_UNCKA</name>
<keyword evidence="1" id="KW-0479">Metal-binding</keyword>
<evidence type="ECO:0000259" key="8">
    <source>
        <dbReference type="Pfam" id="PF13514"/>
    </source>
</evidence>
<protein>
    <recommendedName>
        <fullName evidence="11">Rad50/SbcC-type AAA domain-containing protein</fullName>
    </recommendedName>
</protein>
<dbReference type="Gene3D" id="1.10.287.510">
    <property type="entry name" value="Helix hairpin bin"/>
    <property type="match status" value="1"/>
</dbReference>
<evidence type="ECO:0000256" key="2">
    <source>
        <dbReference type="ARBA" id="ARBA00022741"/>
    </source>
</evidence>
<dbReference type="InterPro" id="IPR027417">
    <property type="entry name" value="P-loop_NTPase"/>
</dbReference>
<evidence type="ECO:0000256" key="1">
    <source>
        <dbReference type="ARBA" id="ARBA00022723"/>
    </source>
</evidence>
<proteinExistence type="predicted"/>
<accession>A0A2M7AMF2</accession>
<evidence type="ECO:0000256" key="4">
    <source>
        <dbReference type="ARBA" id="ARBA00022840"/>
    </source>
</evidence>
<dbReference type="SUPFAM" id="SSF52540">
    <property type="entry name" value="P-loop containing nucleoside triphosphate hydrolases"/>
    <property type="match status" value="2"/>
</dbReference>
<feature type="domain" description="YhaN AAA" evidence="8">
    <location>
        <begin position="3"/>
        <end position="97"/>
    </location>
</feature>
<dbReference type="GO" id="GO:0046872">
    <property type="term" value="F:metal ion binding"/>
    <property type="evidence" value="ECO:0007669"/>
    <property type="project" value="UniProtKB-KW"/>
</dbReference>
<dbReference type="SUPFAM" id="SSF75712">
    <property type="entry name" value="Rad50 coiled-coil Zn hook"/>
    <property type="match status" value="1"/>
</dbReference>
<keyword evidence="2" id="KW-0547">Nucleotide-binding</keyword>
<keyword evidence="3" id="KW-0862">Zinc</keyword>
<dbReference type="GO" id="GO:0016887">
    <property type="term" value="F:ATP hydrolysis activity"/>
    <property type="evidence" value="ECO:0007669"/>
    <property type="project" value="InterPro"/>
</dbReference>
<evidence type="ECO:0000256" key="5">
    <source>
        <dbReference type="ARBA" id="ARBA00023054"/>
    </source>
</evidence>
<evidence type="ECO:0000313" key="9">
    <source>
        <dbReference type="EMBL" id="PIU68553.1"/>
    </source>
</evidence>
<dbReference type="Pfam" id="PF13514">
    <property type="entry name" value="AAA_27"/>
    <property type="match status" value="1"/>
</dbReference>
<keyword evidence="4" id="KW-0067">ATP-binding</keyword>
<dbReference type="Pfam" id="PF13558">
    <property type="entry name" value="SbcC_Walker_B"/>
    <property type="match status" value="1"/>
</dbReference>